<dbReference type="Pfam" id="PF14376">
    <property type="entry name" value="Haem_bd"/>
    <property type="match status" value="1"/>
</dbReference>
<proteinExistence type="predicted"/>
<dbReference type="EMBL" id="LCTZ01000002">
    <property type="protein sequence ID" value="KQC28817.1"/>
    <property type="molecule type" value="Genomic_DNA"/>
</dbReference>
<evidence type="ECO:0000313" key="3">
    <source>
        <dbReference type="Proteomes" id="UP000050827"/>
    </source>
</evidence>
<comment type="caution">
    <text evidence="2">The sequence shown here is derived from an EMBL/GenBank/DDBJ whole genome shotgun (WGS) entry which is preliminary data.</text>
</comment>
<dbReference type="PATRIC" id="fig|1547436.3.peg.439"/>
<evidence type="ECO:0000259" key="1">
    <source>
        <dbReference type="SMART" id="SM01235"/>
    </source>
</evidence>
<feature type="domain" description="Haem-binding" evidence="1">
    <location>
        <begin position="12"/>
        <end position="147"/>
    </location>
</feature>
<reference evidence="2 3" key="1">
    <citation type="submission" date="2015-04" db="EMBL/GenBank/DDBJ databases">
        <title>Complete genome of flavobacterium.</title>
        <authorList>
            <person name="Kwon Y.M."/>
            <person name="Kim S.-J."/>
        </authorList>
    </citation>
    <scope>NUCLEOTIDE SEQUENCE [LARGE SCALE GENOMIC DNA]</scope>
    <source>
        <strain evidence="2 3">DK169</strain>
    </source>
</reference>
<organism evidence="2 3">
    <name type="scientific">Flagellimonas eckloniae</name>
    <dbReference type="NCBI Taxonomy" id="346185"/>
    <lineage>
        <taxon>Bacteria</taxon>
        <taxon>Pseudomonadati</taxon>
        <taxon>Bacteroidota</taxon>
        <taxon>Flavobacteriia</taxon>
        <taxon>Flavobacteriales</taxon>
        <taxon>Flavobacteriaceae</taxon>
        <taxon>Flagellimonas</taxon>
    </lineage>
</organism>
<dbReference type="InterPro" id="IPR025992">
    <property type="entry name" value="Haem-bd"/>
</dbReference>
<protein>
    <submittedName>
        <fullName evidence="2">Cytochrome C</fullName>
    </submittedName>
</protein>
<dbReference type="SMART" id="SM01235">
    <property type="entry name" value="Haem_bd"/>
    <property type="match status" value="1"/>
</dbReference>
<accession>A0A0Q0WTU7</accession>
<dbReference type="RefSeq" id="WP_055392357.1">
    <property type="nucleotide sequence ID" value="NZ_LCTZ01000002.1"/>
</dbReference>
<dbReference type="OrthoDB" id="196738at2"/>
<keyword evidence="3" id="KW-1185">Reference proteome</keyword>
<dbReference type="AlphaFoldDB" id="A0A0Q0WTU7"/>
<dbReference type="STRING" id="346185.AAY42_02100"/>
<gene>
    <name evidence="2" type="ORF">AAY42_02100</name>
</gene>
<dbReference type="Proteomes" id="UP000050827">
    <property type="component" value="Unassembled WGS sequence"/>
</dbReference>
<name>A0A0Q0WTU7_9FLAO</name>
<evidence type="ECO:0000313" key="2">
    <source>
        <dbReference type="EMBL" id="KQC28817.1"/>
    </source>
</evidence>
<sequence>MKVIKKIGIVLLIIFIGMQFYRPEKNTASGDYLAIFEAETKPNESVKEILKTTCYDCHSDHTEYPWYNNVAPISYWLDDHIRDGKKHLNFSDWQNYSAKKKDHKLDELIEEVEEGKMPLDEYTWTHKEAKLTENQVKTLLEWARQARLPYQKALQQD</sequence>